<name>A0A4R7BCL7_9NEIS</name>
<dbReference type="GO" id="GO:0071949">
    <property type="term" value="F:FAD binding"/>
    <property type="evidence" value="ECO:0007669"/>
    <property type="project" value="InterPro"/>
</dbReference>
<evidence type="ECO:0000313" key="3">
    <source>
        <dbReference type="Proteomes" id="UP000295611"/>
    </source>
</evidence>
<dbReference type="Gene3D" id="3.30.70.100">
    <property type="match status" value="1"/>
</dbReference>
<dbReference type="SUPFAM" id="SSF54975">
    <property type="entry name" value="Acylphosphatase/BLUF domain-like"/>
    <property type="match status" value="1"/>
</dbReference>
<dbReference type="EMBL" id="SNZP01000001">
    <property type="protein sequence ID" value="TDR82810.1"/>
    <property type="molecule type" value="Genomic_DNA"/>
</dbReference>
<dbReference type="GO" id="GO:0009882">
    <property type="term" value="F:blue light photoreceptor activity"/>
    <property type="evidence" value="ECO:0007669"/>
    <property type="project" value="InterPro"/>
</dbReference>
<proteinExistence type="predicted"/>
<keyword evidence="3" id="KW-1185">Reference proteome</keyword>
<evidence type="ECO:0000313" key="2">
    <source>
        <dbReference type="EMBL" id="TDR82810.1"/>
    </source>
</evidence>
<sequence length="157" mass="17932">MIRLIYSGSVAAEPDAPRLEAFLADCRRRNQRDGITGVMVLMGQEFLQVIEGPEEDVDRYYRQVFQDSTRYKLLLLARQEIDAPIFTGWSLGLIRGDETPNDPAPGDVSIMDIEQIDPADLNGKRTLSVIREFIDGKWRVRFPSSQKPTIMQRTRGF</sequence>
<accession>A0A4R7BCL7</accession>
<reference evidence="2 3" key="1">
    <citation type="submission" date="2019-03" db="EMBL/GenBank/DDBJ databases">
        <title>Genomic Encyclopedia of Type Strains, Phase III (KMG-III): the genomes of soil and plant-associated and newly described type strains.</title>
        <authorList>
            <person name="Whitman W."/>
        </authorList>
    </citation>
    <scope>NUCLEOTIDE SEQUENCE [LARGE SCALE GENOMIC DNA]</scope>
    <source>
        <strain evidence="2 3">CECT 8976</strain>
    </source>
</reference>
<dbReference type="RefSeq" id="WP_133678136.1">
    <property type="nucleotide sequence ID" value="NZ_SNZP01000001.1"/>
</dbReference>
<dbReference type="InterPro" id="IPR007024">
    <property type="entry name" value="BLUF_domain"/>
</dbReference>
<dbReference type="SMART" id="SM01034">
    <property type="entry name" value="BLUF"/>
    <property type="match status" value="1"/>
</dbReference>
<feature type="domain" description="BLUF" evidence="1">
    <location>
        <begin position="1"/>
        <end position="92"/>
    </location>
</feature>
<dbReference type="Pfam" id="PF04940">
    <property type="entry name" value="BLUF"/>
    <property type="match status" value="1"/>
</dbReference>
<dbReference type="PROSITE" id="PS50925">
    <property type="entry name" value="BLUF"/>
    <property type="match status" value="1"/>
</dbReference>
<gene>
    <name evidence="2" type="ORF">DFP86_101200</name>
</gene>
<organism evidence="2 3">
    <name type="scientific">Paludibacterium purpuratum</name>
    <dbReference type="NCBI Taxonomy" id="1144873"/>
    <lineage>
        <taxon>Bacteria</taxon>
        <taxon>Pseudomonadati</taxon>
        <taxon>Pseudomonadota</taxon>
        <taxon>Betaproteobacteria</taxon>
        <taxon>Neisseriales</taxon>
        <taxon>Chromobacteriaceae</taxon>
        <taxon>Paludibacterium</taxon>
    </lineage>
</organism>
<dbReference type="AlphaFoldDB" id="A0A4R7BCL7"/>
<comment type="caution">
    <text evidence="2">The sequence shown here is derived from an EMBL/GenBank/DDBJ whole genome shotgun (WGS) entry which is preliminary data.</text>
</comment>
<evidence type="ECO:0000259" key="1">
    <source>
        <dbReference type="PROSITE" id="PS50925"/>
    </source>
</evidence>
<dbReference type="OrthoDB" id="8586885at2"/>
<dbReference type="Proteomes" id="UP000295611">
    <property type="component" value="Unassembled WGS sequence"/>
</dbReference>
<protein>
    <submittedName>
        <fullName evidence="2">FAD-dependent sensor of blue light</fullName>
    </submittedName>
</protein>
<dbReference type="InterPro" id="IPR036046">
    <property type="entry name" value="Acylphosphatase-like_dom_sf"/>
</dbReference>